<dbReference type="GO" id="GO:0003995">
    <property type="term" value="F:acyl-CoA dehydrogenase activity"/>
    <property type="evidence" value="ECO:0007669"/>
    <property type="project" value="InterPro"/>
</dbReference>
<name>A0A345PKX7_9BACI</name>
<keyword evidence="13" id="KW-1185">Reference proteome</keyword>
<dbReference type="SUPFAM" id="SSF47203">
    <property type="entry name" value="Acyl-CoA dehydrogenase C-terminal domain-like"/>
    <property type="match status" value="1"/>
</dbReference>
<evidence type="ECO:0000256" key="4">
    <source>
        <dbReference type="ARBA" id="ARBA00022827"/>
    </source>
</evidence>
<dbReference type="KEGG" id="ocn:CUC15_17675"/>
<dbReference type="Gene3D" id="1.20.140.10">
    <property type="entry name" value="Butyryl-CoA Dehydrogenase, subunit A, domain 3"/>
    <property type="match status" value="1"/>
</dbReference>
<dbReference type="GO" id="GO:0050660">
    <property type="term" value="F:flavin adenine dinucleotide binding"/>
    <property type="evidence" value="ECO:0007669"/>
    <property type="project" value="InterPro"/>
</dbReference>
<evidence type="ECO:0000259" key="9">
    <source>
        <dbReference type="Pfam" id="PF00441"/>
    </source>
</evidence>
<keyword evidence="5 8" id="KW-0560">Oxidoreductase</keyword>
<evidence type="ECO:0000256" key="3">
    <source>
        <dbReference type="ARBA" id="ARBA00022630"/>
    </source>
</evidence>
<dbReference type="Pfam" id="PF00441">
    <property type="entry name" value="Acyl-CoA_dh_1"/>
    <property type="match status" value="1"/>
</dbReference>
<evidence type="ECO:0000313" key="12">
    <source>
        <dbReference type="EMBL" id="AXI10657.1"/>
    </source>
</evidence>
<dbReference type="Pfam" id="PF02770">
    <property type="entry name" value="Acyl-CoA_dh_M"/>
    <property type="match status" value="1"/>
</dbReference>
<feature type="domain" description="Acyl-CoA dehydrogenase/oxidase N-terminal" evidence="11">
    <location>
        <begin position="6"/>
        <end position="118"/>
    </location>
</feature>
<feature type="domain" description="Acyl-CoA dehydrogenase/oxidase C-terminal" evidence="9">
    <location>
        <begin position="229"/>
        <end position="378"/>
    </location>
</feature>
<reference evidence="13" key="1">
    <citation type="submission" date="2017-11" db="EMBL/GenBank/DDBJ databases">
        <authorList>
            <person name="Zhu W."/>
        </authorList>
    </citation>
    <scope>NUCLEOTIDE SEQUENCE [LARGE SCALE GENOMIC DNA]</scope>
    <source>
        <strain evidence="13">160</strain>
    </source>
</reference>
<comment type="cofactor">
    <cofactor evidence="1 8">
        <name>FAD</name>
        <dbReference type="ChEBI" id="CHEBI:57692"/>
    </cofactor>
</comment>
<dbReference type="Gene3D" id="2.40.110.10">
    <property type="entry name" value="Butyryl-CoA Dehydrogenase, subunit A, domain 2"/>
    <property type="match status" value="1"/>
</dbReference>
<evidence type="ECO:0000256" key="8">
    <source>
        <dbReference type="RuleBase" id="RU362125"/>
    </source>
</evidence>
<protein>
    <recommendedName>
        <fullName evidence="7">Acyl-CoA dehydrogenase</fullName>
    </recommendedName>
</protein>
<dbReference type="Proteomes" id="UP000253908">
    <property type="component" value="Chromosome"/>
</dbReference>
<dbReference type="InterPro" id="IPR037069">
    <property type="entry name" value="AcylCoA_DH/ox_N_sf"/>
</dbReference>
<dbReference type="InterPro" id="IPR036250">
    <property type="entry name" value="AcylCo_DH-like_C"/>
</dbReference>
<dbReference type="PANTHER" id="PTHR43884:SF12">
    <property type="entry name" value="ISOVALERYL-COA DEHYDROGENASE, MITOCHONDRIAL-RELATED"/>
    <property type="match status" value="1"/>
</dbReference>
<evidence type="ECO:0000259" key="10">
    <source>
        <dbReference type="Pfam" id="PF02770"/>
    </source>
</evidence>
<evidence type="ECO:0000256" key="1">
    <source>
        <dbReference type="ARBA" id="ARBA00001974"/>
    </source>
</evidence>
<keyword evidence="4 8" id="KW-0274">FAD</keyword>
<dbReference type="Gene3D" id="1.10.540.10">
    <property type="entry name" value="Acyl-CoA dehydrogenase/oxidase, N-terminal domain"/>
    <property type="match status" value="1"/>
</dbReference>
<dbReference type="InterPro" id="IPR013786">
    <property type="entry name" value="AcylCoA_DH/ox_N"/>
</dbReference>
<evidence type="ECO:0000256" key="5">
    <source>
        <dbReference type="ARBA" id="ARBA00023002"/>
    </source>
</evidence>
<sequence length="380" mass="41601">MDLNFSAEQEMIQKLVREFAQKEISPEIERMEAEDRFPIEIVEKMGALGLMGIPIPENYSGSGMDYTSYIITIHELSKVSATIGVVLSVHTSVGTIPILHFGTEEQKKHYIPKLATGQYLGAFALTEPGAGSDVKSMKTIAKKKNDQYILNGSKVFITNGGVANTYIVFARTNNDKATNEVSAFIIEKDTPGLIIGKKEKKMGLHGSSTVQLTFDNCIVPKEQLLGGEGEGFQIAMANLNVGRIGIAAQALGIAEAALEYAVKYAKEREPFGKTIAENQGISFKLADMATEVEAAKLLVYHVASLVERNIDCGKEASMAKMYASKTAMRTAIEAVQILGGYGYTRDYPVERFFRDAKVTQIYEGTNEIQHIVIAKHLLKA</sequence>
<comment type="catalytic activity">
    <reaction evidence="6">
        <text>a 2,3-saturated acyl-CoA + A = a 2,3-dehydroacyl-CoA + AH2</text>
        <dbReference type="Rhea" id="RHEA:48608"/>
        <dbReference type="ChEBI" id="CHEBI:13193"/>
        <dbReference type="ChEBI" id="CHEBI:17499"/>
        <dbReference type="ChEBI" id="CHEBI:60015"/>
        <dbReference type="ChEBI" id="CHEBI:65111"/>
    </reaction>
</comment>
<dbReference type="SUPFAM" id="SSF56645">
    <property type="entry name" value="Acyl-CoA dehydrogenase NM domain-like"/>
    <property type="match status" value="1"/>
</dbReference>
<dbReference type="OrthoDB" id="9802447at2"/>
<dbReference type="PROSITE" id="PS00072">
    <property type="entry name" value="ACYL_COA_DH_1"/>
    <property type="match status" value="1"/>
</dbReference>
<comment type="similarity">
    <text evidence="2 8">Belongs to the acyl-CoA dehydrogenase family.</text>
</comment>
<gene>
    <name evidence="12" type="ORF">CUC15_17675</name>
</gene>
<evidence type="ECO:0000256" key="7">
    <source>
        <dbReference type="ARBA" id="ARBA00067585"/>
    </source>
</evidence>
<dbReference type="FunFam" id="2.40.110.10:FF:000001">
    <property type="entry name" value="Acyl-CoA dehydrogenase, mitochondrial"/>
    <property type="match status" value="1"/>
</dbReference>
<dbReference type="InterPro" id="IPR046373">
    <property type="entry name" value="Acyl-CoA_Oxase/DH_mid-dom_sf"/>
</dbReference>
<accession>A0A345PKX7</accession>
<dbReference type="EMBL" id="CP024848">
    <property type="protein sequence ID" value="AXI10657.1"/>
    <property type="molecule type" value="Genomic_DNA"/>
</dbReference>
<keyword evidence="3 8" id="KW-0285">Flavoprotein</keyword>
<dbReference type="AlphaFoldDB" id="A0A345PKX7"/>
<evidence type="ECO:0000313" key="13">
    <source>
        <dbReference type="Proteomes" id="UP000253908"/>
    </source>
</evidence>
<dbReference type="PANTHER" id="PTHR43884">
    <property type="entry name" value="ACYL-COA DEHYDROGENASE"/>
    <property type="match status" value="1"/>
</dbReference>
<dbReference type="CDD" id="cd01158">
    <property type="entry name" value="SCAD_SBCAD"/>
    <property type="match status" value="1"/>
</dbReference>
<dbReference type="InterPro" id="IPR009075">
    <property type="entry name" value="AcylCo_DH/oxidase_C"/>
</dbReference>
<dbReference type="InterPro" id="IPR009100">
    <property type="entry name" value="AcylCoA_DH/oxidase_NM_dom_sf"/>
</dbReference>
<dbReference type="FunFam" id="1.20.140.10:FF:000004">
    <property type="entry name" value="Acyl-CoA dehydrogenase FadE25"/>
    <property type="match status" value="1"/>
</dbReference>
<dbReference type="PIRSF" id="PIRSF016578">
    <property type="entry name" value="HsaA"/>
    <property type="match status" value="1"/>
</dbReference>
<feature type="domain" description="Acyl-CoA oxidase/dehydrogenase middle" evidence="10">
    <location>
        <begin position="122"/>
        <end position="217"/>
    </location>
</feature>
<dbReference type="InterPro" id="IPR006089">
    <property type="entry name" value="Acyl-CoA_DH_CS"/>
</dbReference>
<organism evidence="12 13">
    <name type="scientific">Oceanobacillus zhaokaii</name>
    <dbReference type="NCBI Taxonomy" id="2052660"/>
    <lineage>
        <taxon>Bacteria</taxon>
        <taxon>Bacillati</taxon>
        <taxon>Bacillota</taxon>
        <taxon>Bacilli</taxon>
        <taxon>Bacillales</taxon>
        <taxon>Bacillaceae</taxon>
        <taxon>Oceanobacillus</taxon>
    </lineage>
</organism>
<dbReference type="Pfam" id="PF02771">
    <property type="entry name" value="Acyl-CoA_dh_N"/>
    <property type="match status" value="1"/>
</dbReference>
<dbReference type="PROSITE" id="PS00073">
    <property type="entry name" value="ACYL_COA_DH_2"/>
    <property type="match status" value="1"/>
</dbReference>
<evidence type="ECO:0000259" key="11">
    <source>
        <dbReference type="Pfam" id="PF02771"/>
    </source>
</evidence>
<dbReference type="RefSeq" id="WP_114917941.1">
    <property type="nucleotide sequence ID" value="NZ_CP024848.1"/>
</dbReference>
<dbReference type="InterPro" id="IPR006091">
    <property type="entry name" value="Acyl-CoA_Oxase/DH_mid-dom"/>
</dbReference>
<evidence type="ECO:0000256" key="2">
    <source>
        <dbReference type="ARBA" id="ARBA00009347"/>
    </source>
</evidence>
<evidence type="ECO:0000256" key="6">
    <source>
        <dbReference type="ARBA" id="ARBA00052546"/>
    </source>
</evidence>
<dbReference type="FunFam" id="1.10.540.10:FF:000002">
    <property type="entry name" value="Acyl-CoA dehydrogenase FadE19"/>
    <property type="match status" value="1"/>
</dbReference>
<proteinExistence type="inferred from homology"/>